<reference evidence="2 3" key="1">
    <citation type="submission" date="2018-10" db="EMBL/GenBank/DDBJ databases">
        <title>Draft genome of Mycobacterium hodleri strain B.</title>
        <authorList>
            <person name="Amande T.J."/>
            <person name="Mcgenity T.J."/>
        </authorList>
    </citation>
    <scope>NUCLEOTIDE SEQUENCE [LARGE SCALE GENOMIC DNA]</scope>
    <source>
        <strain evidence="2 3">B</strain>
    </source>
</reference>
<dbReference type="EMBL" id="VIFX01000012">
    <property type="protein sequence ID" value="TQR86475.1"/>
    <property type="molecule type" value="Genomic_DNA"/>
</dbReference>
<dbReference type="AlphaFoldDB" id="A0A544W2K8"/>
<evidence type="ECO:0000259" key="1">
    <source>
        <dbReference type="Pfam" id="PF00535"/>
    </source>
</evidence>
<gene>
    <name evidence="2" type="ORF">D8S82_11490</name>
</gene>
<accession>A0A544W2K8</accession>
<dbReference type="InterPro" id="IPR029044">
    <property type="entry name" value="Nucleotide-diphossugar_trans"/>
</dbReference>
<dbReference type="Proteomes" id="UP000315759">
    <property type="component" value="Unassembled WGS sequence"/>
</dbReference>
<evidence type="ECO:0000313" key="3">
    <source>
        <dbReference type="Proteomes" id="UP000315759"/>
    </source>
</evidence>
<name>A0A544W2K8_9MYCO</name>
<dbReference type="Pfam" id="PF00535">
    <property type="entry name" value="Glycos_transf_2"/>
    <property type="match status" value="1"/>
</dbReference>
<dbReference type="RefSeq" id="WP_142552226.1">
    <property type="nucleotide sequence ID" value="NZ_VIFX01000012.1"/>
</dbReference>
<proteinExistence type="predicted"/>
<dbReference type="InterPro" id="IPR001173">
    <property type="entry name" value="Glyco_trans_2-like"/>
</dbReference>
<organism evidence="2 3">
    <name type="scientific">Mycolicibacterium hodleri</name>
    <dbReference type="NCBI Taxonomy" id="49897"/>
    <lineage>
        <taxon>Bacteria</taxon>
        <taxon>Bacillati</taxon>
        <taxon>Actinomycetota</taxon>
        <taxon>Actinomycetes</taxon>
        <taxon>Mycobacteriales</taxon>
        <taxon>Mycobacteriaceae</taxon>
        <taxon>Mycolicibacterium</taxon>
    </lineage>
</organism>
<dbReference type="PANTHER" id="PTHR43646">
    <property type="entry name" value="GLYCOSYLTRANSFERASE"/>
    <property type="match status" value="1"/>
</dbReference>
<dbReference type="SUPFAM" id="SSF53448">
    <property type="entry name" value="Nucleotide-diphospho-sugar transferases"/>
    <property type="match status" value="1"/>
</dbReference>
<sequence>MGDQSIEVIIPVRDMADHLPRLLQPLLDQIVDGDRVTVVNDASTDETEAVARSLGAHVVTVTESRGPYFARQLAASNSTADVLLFVDGRCRPLPGLLDAHRQLQRQPGVALSCTNVRTLPGPTVAARLAARMQPFMLPRGGGAMKATIGMVPPQPDYYPTANLGIDRIAFAKVGGFRAMRGGGDTDICWRIQNQSLGTIAADTRVLMEWEPRATVGDLISQWKRYGHSNAYMRWVHRNATADHVEDAGRRYSPAEAWQTLRTELRRPPGELAATALVGIAFQYGYFSATLRRSKFEMPVSFDVVPDVGSTT</sequence>
<protein>
    <submittedName>
        <fullName evidence="2">Glycosyltransferase</fullName>
    </submittedName>
</protein>
<feature type="domain" description="Glycosyltransferase 2-like" evidence="1">
    <location>
        <begin position="8"/>
        <end position="132"/>
    </location>
</feature>
<dbReference type="PANTHER" id="PTHR43646:SF6">
    <property type="entry name" value="PRE-MYCOFACTOCIN GLYCOSYLTRANSFERASE"/>
    <property type="match status" value="1"/>
</dbReference>
<dbReference type="Gene3D" id="3.90.550.10">
    <property type="entry name" value="Spore Coat Polysaccharide Biosynthesis Protein SpsA, Chain A"/>
    <property type="match status" value="1"/>
</dbReference>
<keyword evidence="2" id="KW-0808">Transferase</keyword>
<dbReference type="GO" id="GO:0016740">
    <property type="term" value="F:transferase activity"/>
    <property type="evidence" value="ECO:0007669"/>
    <property type="project" value="UniProtKB-KW"/>
</dbReference>
<dbReference type="CDD" id="cd00761">
    <property type="entry name" value="Glyco_tranf_GTA_type"/>
    <property type="match status" value="1"/>
</dbReference>
<keyword evidence="3" id="KW-1185">Reference proteome</keyword>
<comment type="caution">
    <text evidence="2">The sequence shown here is derived from an EMBL/GenBank/DDBJ whole genome shotgun (WGS) entry which is preliminary data.</text>
</comment>
<evidence type="ECO:0000313" key="2">
    <source>
        <dbReference type="EMBL" id="TQR86475.1"/>
    </source>
</evidence>